<evidence type="ECO:0000313" key="7">
    <source>
        <dbReference type="Proteomes" id="UP000030588"/>
    </source>
</evidence>
<dbReference type="PANTHER" id="PTHR11104:SF0">
    <property type="entry name" value="SPBETA PROPHAGE-DERIVED AMINOGLYCOSIDE N(3')-ACETYLTRANSFERASE-LIKE PROTEIN YOKD"/>
    <property type="match status" value="1"/>
</dbReference>
<comment type="catalytic activity">
    <reaction evidence="4">
        <text>a 2-deoxystreptamine antibiotic + acetyl-CoA = an N(3)-acetyl-2-deoxystreptamine antibiotic + CoA + H(+)</text>
        <dbReference type="Rhea" id="RHEA:12665"/>
        <dbReference type="ChEBI" id="CHEBI:15378"/>
        <dbReference type="ChEBI" id="CHEBI:57287"/>
        <dbReference type="ChEBI" id="CHEBI:57288"/>
        <dbReference type="ChEBI" id="CHEBI:57921"/>
        <dbReference type="ChEBI" id="CHEBI:77452"/>
        <dbReference type="EC" id="2.3.1.81"/>
    </reaction>
</comment>
<keyword evidence="3 4" id="KW-0012">Acyltransferase</keyword>
<evidence type="ECO:0000313" key="6">
    <source>
        <dbReference type="EMBL" id="NEY19866.1"/>
    </source>
</evidence>
<evidence type="ECO:0000256" key="4">
    <source>
        <dbReference type="RuleBase" id="RU365031"/>
    </source>
</evidence>
<dbReference type="GO" id="GO:0046677">
    <property type="term" value="P:response to antibiotic"/>
    <property type="evidence" value="ECO:0007669"/>
    <property type="project" value="UniProtKB-KW"/>
</dbReference>
<keyword evidence="4" id="KW-0046">Antibiotic resistance</keyword>
<evidence type="ECO:0000256" key="2">
    <source>
        <dbReference type="ARBA" id="ARBA00022679"/>
    </source>
</evidence>
<dbReference type="EMBL" id="JRUN01000019">
    <property type="protein sequence ID" value="KHD85599.1"/>
    <property type="molecule type" value="Genomic_DNA"/>
</dbReference>
<evidence type="ECO:0000313" key="5">
    <source>
        <dbReference type="EMBL" id="KHD85599.1"/>
    </source>
</evidence>
<evidence type="ECO:0000313" key="8">
    <source>
        <dbReference type="Proteomes" id="UP000476934"/>
    </source>
</evidence>
<gene>
    <name evidence="6" type="ORF">G4D61_07780</name>
    <name evidence="5" type="ORF">NG54_08035</name>
</gene>
<dbReference type="STRING" id="363870.NG54_08035"/>
<dbReference type="GO" id="GO:0046353">
    <property type="term" value="F:aminoglycoside 3-N-acetyltransferase activity"/>
    <property type="evidence" value="ECO:0007669"/>
    <property type="project" value="UniProtKB-EC"/>
</dbReference>
<reference evidence="5 7" key="1">
    <citation type="submission" date="2014-10" db="EMBL/GenBank/DDBJ databases">
        <title>Draft genome of phytase producing Bacillus ginsengihumi strain M2.11.</title>
        <authorList>
            <person name="Toymentseva A."/>
            <person name="Boulygina E.A."/>
            <person name="Kazakov S.V."/>
            <person name="Kayumov I."/>
            <person name="Suleimanova A.D."/>
            <person name="Mardanova A.M."/>
            <person name="Maria S.N."/>
            <person name="Sergey M.Y."/>
            <person name="Sharipova M.R."/>
        </authorList>
    </citation>
    <scope>NUCLEOTIDE SEQUENCE [LARGE SCALE GENOMIC DNA]</scope>
    <source>
        <strain evidence="5 7">M2.11</strain>
    </source>
</reference>
<dbReference type="OrthoDB" id="7330654at2"/>
<keyword evidence="2 4" id="KW-0808">Transferase</keyword>
<dbReference type="InterPro" id="IPR028345">
    <property type="entry name" value="Antibiotic_NAT-like"/>
</dbReference>
<keyword evidence="8" id="KW-1185">Reference proteome</keyword>
<comment type="similarity">
    <text evidence="1 4">Belongs to the antibiotic N-acetyltransferase family.</text>
</comment>
<reference evidence="6" key="2">
    <citation type="submission" date="2020-02" db="EMBL/GenBank/DDBJ databases">
        <authorList>
            <person name="Feng H."/>
        </authorList>
    </citation>
    <scope>NUCLEOTIDE SEQUENCE [LARGE SCALE GENOMIC DNA]</scope>
    <source>
        <strain evidence="6">Gsoil 114</strain>
    </source>
</reference>
<dbReference type="PANTHER" id="PTHR11104">
    <property type="entry name" value="AMINOGLYCOSIDE N3-ACETYLTRANSFERASE"/>
    <property type="match status" value="1"/>
</dbReference>
<comment type="caution">
    <text evidence="5">The sequence shown here is derived from an EMBL/GenBank/DDBJ whole genome shotgun (WGS) entry which is preliminary data.</text>
</comment>
<accession>A0A0A6VG47</accession>
<dbReference type="RefSeq" id="WP_035354286.1">
    <property type="nucleotide sequence ID" value="NZ_JAAIWK010000010.1"/>
</dbReference>
<dbReference type="AlphaFoldDB" id="A0A0A6VG47"/>
<name>A0A0A6VG47_9BACI</name>
<dbReference type="Pfam" id="PF02522">
    <property type="entry name" value="Antibiotic_NAT"/>
    <property type="match status" value="1"/>
</dbReference>
<dbReference type="EC" id="2.3.1.-" evidence="4"/>
<evidence type="ECO:0000256" key="1">
    <source>
        <dbReference type="ARBA" id="ARBA00006383"/>
    </source>
</evidence>
<reference evidence="6 8" key="3">
    <citation type="submission" date="2020-03" db="EMBL/GenBank/DDBJ databases">
        <title>Bacillus aquiflavi sp. nov., isolated from yellow water of strong flavor Chinese baijiu in Yibin region of China.</title>
        <authorList>
            <person name="Xie J."/>
        </authorList>
    </citation>
    <scope>NUCLEOTIDE SEQUENCE [LARGE SCALE GENOMIC DNA]</scope>
    <source>
        <strain evidence="6 8">Gsoil 114</strain>
    </source>
</reference>
<proteinExistence type="inferred from homology"/>
<dbReference type="Proteomes" id="UP000476934">
    <property type="component" value="Unassembled WGS sequence"/>
</dbReference>
<dbReference type="EMBL" id="JAAIWK010000010">
    <property type="protein sequence ID" value="NEY19866.1"/>
    <property type="molecule type" value="Genomic_DNA"/>
</dbReference>
<protein>
    <recommendedName>
        <fullName evidence="4">Aminoglycoside N(3)-acetyltransferase</fullName>
        <ecNumber evidence="4">2.3.1.-</ecNumber>
    </recommendedName>
</protein>
<dbReference type="InterPro" id="IPR003679">
    <property type="entry name" value="Amioglycoside_AcTrfase"/>
</dbReference>
<dbReference type="SUPFAM" id="SSF110710">
    <property type="entry name" value="TTHA0583/YokD-like"/>
    <property type="match status" value="1"/>
</dbReference>
<dbReference type="Proteomes" id="UP000030588">
    <property type="component" value="Unassembled WGS sequence"/>
</dbReference>
<sequence>MTIIVHSSLSSIGWVCGQEIAVVQALMEVISPKGTIIMPAQTTNNSDPATWENPPVPEEWWETIRQAMPAFDPNITPTYGMGRIAEAFRKFPGTKRSNHPAVSFSAWGKHASFITNNHALHYPFGDQSPLARIYELNGYILLLGVDYSRNTSMHLAEFLSKSKKEVTQHCALLQDGKRTWGEFKTLEDHADIFNKIGKTYEKTYTVQNGLIGAAPSKLIKQRSLIDFTTQYLDEHI</sequence>
<organism evidence="5 7">
    <name type="scientific">Heyndrickxia ginsengihumi</name>
    <dbReference type="NCBI Taxonomy" id="363870"/>
    <lineage>
        <taxon>Bacteria</taxon>
        <taxon>Bacillati</taxon>
        <taxon>Bacillota</taxon>
        <taxon>Bacilli</taxon>
        <taxon>Bacillales</taxon>
        <taxon>Bacillaceae</taxon>
        <taxon>Heyndrickxia</taxon>
    </lineage>
</organism>
<evidence type="ECO:0000256" key="3">
    <source>
        <dbReference type="ARBA" id="ARBA00023315"/>
    </source>
</evidence>